<dbReference type="OMA" id="LPHAMEH"/>
<proteinExistence type="predicted"/>
<dbReference type="SUPFAM" id="SSF56796">
    <property type="entry name" value="Dehydroquinate synthase-like"/>
    <property type="match status" value="1"/>
</dbReference>
<reference evidence="5 6" key="1">
    <citation type="submission" date="2015-08" db="EMBL/GenBank/DDBJ databases">
        <title>Genome sequence of the pristinamycin over-producing bacterium Streptomyces pristinaespiralis HCCB10218.</title>
        <authorList>
            <person name="Tian J."/>
            <person name="Yang J."/>
            <person name="Li L."/>
            <person name="Ruan L."/>
            <person name="Wei W."/>
            <person name="Zheng G."/>
            <person name="Wei Z."/>
            <person name="Yang S."/>
            <person name="Ge M."/>
            <person name="Jiang W."/>
            <person name="Lu Y."/>
        </authorList>
    </citation>
    <scope>NUCLEOTIDE SEQUENCE [LARGE SCALE GENOMIC DNA]</scope>
    <source>
        <strain evidence="5 6">HCCB 10218</strain>
    </source>
</reference>
<organism evidence="5">
    <name type="scientific">Streptomyces pristinaespiralis</name>
    <dbReference type="NCBI Taxonomy" id="38300"/>
    <lineage>
        <taxon>Bacteria</taxon>
        <taxon>Bacillati</taxon>
        <taxon>Actinomycetota</taxon>
        <taxon>Actinomycetes</taxon>
        <taxon>Kitasatosporales</taxon>
        <taxon>Streptomycetaceae</taxon>
        <taxon>Streptomyces</taxon>
    </lineage>
</organism>
<feature type="domain" description="Alcohol dehydrogenase iron-type/glycerol dehydrogenase GldA" evidence="3">
    <location>
        <begin position="16"/>
        <end position="159"/>
    </location>
</feature>
<evidence type="ECO:0000256" key="1">
    <source>
        <dbReference type="ARBA" id="ARBA00023002"/>
    </source>
</evidence>
<evidence type="ECO:0000259" key="3">
    <source>
        <dbReference type="Pfam" id="PF00465"/>
    </source>
</evidence>
<dbReference type="RefSeq" id="WP_005320759.1">
    <property type="nucleotide sequence ID" value="NZ_CP011340.1"/>
</dbReference>
<dbReference type="GO" id="GO:0004022">
    <property type="term" value="F:alcohol dehydrogenase (NAD+) activity"/>
    <property type="evidence" value="ECO:0007669"/>
    <property type="project" value="TreeGrafter"/>
</dbReference>
<gene>
    <name evidence="5" type="ORF">SPRI_6546</name>
</gene>
<dbReference type="InterPro" id="IPR001670">
    <property type="entry name" value="ADH_Fe/GldA"/>
</dbReference>
<evidence type="ECO:0000313" key="5">
    <source>
        <dbReference type="EMBL" id="ALC24852.1"/>
    </source>
</evidence>
<evidence type="ECO:0000259" key="4">
    <source>
        <dbReference type="Pfam" id="PF25137"/>
    </source>
</evidence>
<dbReference type="Gene3D" id="1.20.1090.10">
    <property type="entry name" value="Dehydroquinate synthase-like - alpha domain"/>
    <property type="match status" value="1"/>
</dbReference>
<dbReference type="Proteomes" id="UP000060513">
    <property type="component" value="Chromosome"/>
</dbReference>
<dbReference type="PANTHER" id="PTHR11496:SF83">
    <property type="entry name" value="HYDROXYACID-OXOACID TRANSHYDROGENASE, MITOCHONDRIAL"/>
    <property type="match status" value="1"/>
</dbReference>
<dbReference type="Pfam" id="PF00465">
    <property type="entry name" value="Fe-ADH"/>
    <property type="match status" value="1"/>
</dbReference>
<dbReference type="KEGG" id="spri:SPRI_6546"/>
<evidence type="ECO:0000313" key="6">
    <source>
        <dbReference type="Proteomes" id="UP000060513"/>
    </source>
</evidence>
<dbReference type="InterPro" id="IPR056798">
    <property type="entry name" value="ADH_Fe_C"/>
</dbReference>
<dbReference type="InterPro" id="IPR034786">
    <property type="entry name" value="MAR"/>
</dbReference>
<dbReference type="EMBL" id="CP011340">
    <property type="protein sequence ID" value="ALC24852.1"/>
    <property type="molecule type" value="Genomic_DNA"/>
</dbReference>
<dbReference type="Gene3D" id="3.40.50.1970">
    <property type="match status" value="1"/>
</dbReference>
<sequence length="351" mass="36149">MSEKPAAPVTVHETLPSRVLLGPGARHRIPGEIERLGARRVLLIATGSAGVAADELAVALGPRLAARFGGAVAHTPVAVTDKAMEVVGATSADAVVAIGGGSAVGLAKALSARTGMPQVAVPTTYAGSEATPVLGETENGVKTTRRDPAITPGTVVYDPELTLSMPAGLTLTSSLNALAHAVEALWAPDASALSDGLATEAADGILTTLPQVLADPSALRGRERLQESAWLAGLCLARTRTGLHHQLAHVLGGMFDLPHAELHAMLLAHVMAFDLPAAPKAAARLERITGGDPVEVVGRLAGGHDGPTTLRALGVPRDALRAVAERVVERPYPNPRPPETEALTRLLDDAW</sequence>
<name>A0A0M4DG87_STRPR</name>
<dbReference type="Pfam" id="PF25137">
    <property type="entry name" value="ADH_Fe_C"/>
    <property type="match status" value="1"/>
</dbReference>
<dbReference type="GeneID" id="97232408"/>
<dbReference type="PATRIC" id="fig|38300.4.peg.6846"/>
<keyword evidence="1" id="KW-0560">Oxidoreductase</keyword>
<dbReference type="GO" id="GO:0046872">
    <property type="term" value="F:metal ion binding"/>
    <property type="evidence" value="ECO:0007669"/>
    <property type="project" value="InterPro"/>
</dbReference>
<dbReference type="AlphaFoldDB" id="A0A0M4DG87"/>
<feature type="domain" description="Fe-containing alcohol dehydrogenase-like C-terminal" evidence="4">
    <location>
        <begin position="171"/>
        <end position="351"/>
    </location>
</feature>
<dbReference type="InterPro" id="IPR039697">
    <property type="entry name" value="Alcohol_dehydrogenase_Fe"/>
</dbReference>
<dbReference type="PANTHER" id="PTHR11496">
    <property type="entry name" value="ALCOHOL DEHYDROGENASE"/>
    <property type="match status" value="1"/>
</dbReference>
<dbReference type="STRING" id="38300.SPRI_6546"/>
<dbReference type="OrthoDB" id="3812122at2"/>
<keyword evidence="2" id="KW-0520">NAD</keyword>
<dbReference type="CDD" id="cd08177">
    <property type="entry name" value="MAR"/>
    <property type="match status" value="1"/>
</dbReference>
<protein>
    <submittedName>
        <fullName evidence="5">Alcohol dehydrogenase</fullName>
    </submittedName>
</protein>
<accession>A0A0M4DG87</accession>
<dbReference type="GO" id="GO:0018506">
    <property type="term" value="F:maleylacetate reductase activity"/>
    <property type="evidence" value="ECO:0007669"/>
    <property type="project" value="InterPro"/>
</dbReference>
<evidence type="ECO:0000256" key="2">
    <source>
        <dbReference type="ARBA" id="ARBA00023027"/>
    </source>
</evidence>